<evidence type="ECO:0000259" key="3">
    <source>
        <dbReference type="PROSITE" id="PS50835"/>
    </source>
</evidence>
<dbReference type="AlphaFoldDB" id="A0A8S3QS50"/>
<dbReference type="GO" id="GO:0005524">
    <property type="term" value="F:ATP binding"/>
    <property type="evidence" value="ECO:0007669"/>
    <property type="project" value="InterPro"/>
</dbReference>
<gene>
    <name evidence="4" type="ORF">MEDL_13193</name>
</gene>
<dbReference type="Gene3D" id="1.10.510.10">
    <property type="entry name" value="Transferase(Phosphotransferase) domain 1"/>
    <property type="match status" value="1"/>
</dbReference>
<reference evidence="4" key="1">
    <citation type="submission" date="2021-03" db="EMBL/GenBank/DDBJ databases">
        <authorList>
            <person name="Bekaert M."/>
        </authorList>
    </citation>
    <scope>NUCLEOTIDE SEQUENCE</scope>
</reference>
<organism evidence="4 5">
    <name type="scientific">Mytilus edulis</name>
    <name type="common">Blue mussel</name>
    <dbReference type="NCBI Taxonomy" id="6550"/>
    <lineage>
        <taxon>Eukaryota</taxon>
        <taxon>Metazoa</taxon>
        <taxon>Spiralia</taxon>
        <taxon>Lophotrochozoa</taxon>
        <taxon>Mollusca</taxon>
        <taxon>Bivalvia</taxon>
        <taxon>Autobranchia</taxon>
        <taxon>Pteriomorphia</taxon>
        <taxon>Mytilida</taxon>
        <taxon>Mytiloidea</taxon>
        <taxon>Mytilidae</taxon>
        <taxon>Mytilinae</taxon>
        <taxon>Mytilus</taxon>
    </lineage>
</organism>
<evidence type="ECO:0000259" key="2">
    <source>
        <dbReference type="PROSITE" id="PS50011"/>
    </source>
</evidence>
<dbReference type="GO" id="GO:0001501">
    <property type="term" value="P:skeletal system development"/>
    <property type="evidence" value="ECO:0007669"/>
    <property type="project" value="TreeGrafter"/>
</dbReference>
<keyword evidence="1" id="KW-1133">Transmembrane helix</keyword>
<dbReference type="PROSITE" id="PS50011">
    <property type="entry name" value="PROTEIN_KINASE_DOM"/>
    <property type="match status" value="1"/>
</dbReference>
<dbReference type="InterPro" id="IPR042983">
    <property type="entry name" value="PKDCC"/>
</dbReference>
<evidence type="ECO:0000256" key="1">
    <source>
        <dbReference type="SAM" id="Phobius"/>
    </source>
</evidence>
<feature type="domain" description="Ig-like" evidence="3">
    <location>
        <begin position="624"/>
        <end position="732"/>
    </location>
</feature>
<dbReference type="Proteomes" id="UP000683360">
    <property type="component" value="Unassembled WGS sequence"/>
</dbReference>
<dbReference type="PROSITE" id="PS50835">
    <property type="entry name" value="IG_LIKE"/>
    <property type="match status" value="1"/>
</dbReference>
<keyword evidence="1" id="KW-0472">Membrane</keyword>
<protein>
    <submittedName>
        <fullName evidence="4">PKDCC</fullName>
        <ecNumber evidence="4">2.7.10.2</ecNumber>
    </submittedName>
</protein>
<proteinExistence type="predicted"/>
<dbReference type="PANTHER" id="PTHR46448">
    <property type="entry name" value="PROTEIN KINASE DOMAIN-CONTAINING PROTEIN"/>
    <property type="match status" value="1"/>
</dbReference>
<feature type="domain" description="Protein kinase" evidence="2">
    <location>
        <begin position="89"/>
        <end position="405"/>
    </location>
</feature>
<evidence type="ECO:0000313" key="5">
    <source>
        <dbReference type="Proteomes" id="UP000683360"/>
    </source>
</evidence>
<dbReference type="PANTHER" id="PTHR46448:SF1">
    <property type="entry name" value="PROTEIN KINASE DOMAIN-CONTAINING PROTEIN"/>
    <property type="match status" value="1"/>
</dbReference>
<evidence type="ECO:0000313" key="4">
    <source>
        <dbReference type="EMBL" id="CAG2198428.1"/>
    </source>
</evidence>
<dbReference type="InterPro" id="IPR007110">
    <property type="entry name" value="Ig-like_dom"/>
</dbReference>
<keyword evidence="1" id="KW-0812">Transmembrane</keyword>
<dbReference type="Gene3D" id="2.60.40.10">
    <property type="entry name" value="Immunoglobulins"/>
    <property type="match status" value="1"/>
</dbReference>
<sequence length="855" mass="96932">MHVGRRQYCPASTVHGKLMMTIISTILVIFIMSDQLLTTHFMKRNINSTYHPAHRKLQGKSENSRVQRYEPVYMSNKYIFNCTNIDQINISIHGVGNGRSKVVDIGQFNGQMVVVKRLPIYDRTIWEPRELLFLKEILMRDQLEHPSIINMLGFCLRHLNGENFKRVKLKYSDISAVYEYGDAFDIQNVTLTLLGRLQHASDLVDLIWYLHNSPLGSLIFGDFKENHFLMVKNRIKIIDLDFMHNVEFPCDLDQPFSKCPFNRTCQPLNELEKTTTYCDPKTDCSIGVCSGSNVQINIHNIYKNFLKYLLEPSIFPIECKPLIFDGKYVKIKLTNTVIYQQEPLMIQCLQNEITSEDVIYSYLLSKQVGDVTSDILQISADRSNPPTFQKTLDDTPNGRNGINYLIVKMKVDNVSFSPSKISLEDITGHRKSIYYHGDTVELACRATFTAPACLRWCIKKQTDEDFSEYVNNINTTGMSYDGCQYYRESTLEYNVTKEDTKTIIACDLATAPRCSFSYPKESSIIIGNEARHDNILQKSITKWYDPDLQYRANLVTSTINPKKNATLKIEILSYNVKCWDASTYRCELVLFGNKFSVSQRSLSIMSSAQYIETKISTPVALNKDDIRIDCLTWNFETNDTIAEIVLSKLGSNGLSRIIAAQLSFSEGTKLKWYDMNYKSRAVVLSASVYPASSANISLQLPKLNVRCSDAGSYVCEVISIGDKNGKSTLSLNITVPSTENFTVEEITSTSSINTYTIGKTIVLKCGGKVGNPPGLPIWCRKTSHDINYMEYIDNDNLMISVTDPKPFECQFERFSLLQYNVSVDDKHTELGCALSSVACDTLKPATAFAIKGLSE</sequence>
<dbReference type="InterPro" id="IPR000719">
    <property type="entry name" value="Prot_kinase_dom"/>
</dbReference>
<feature type="transmembrane region" description="Helical" evidence="1">
    <location>
        <begin position="21"/>
        <end position="42"/>
    </location>
</feature>
<keyword evidence="5" id="KW-1185">Reference proteome</keyword>
<keyword evidence="4" id="KW-0808">Transferase</keyword>
<dbReference type="EMBL" id="CAJPWZ010000677">
    <property type="protein sequence ID" value="CAG2198428.1"/>
    <property type="molecule type" value="Genomic_DNA"/>
</dbReference>
<accession>A0A8S3QS50</accession>
<dbReference type="InterPro" id="IPR011009">
    <property type="entry name" value="Kinase-like_dom_sf"/>
</dbReference>
<dbReference type="OrthoDB" id="6116388at2759"/>
<name>A0A8S3QS50_MYTED</name>
<dbReference type="GO" id="GO:0004715">
    <property type="term" value="F:non-membrane spanning protein tyrosine kinase activity"/>
    <property type="evidence" value="ECO:0007669"/>
    <property type="project" value="UniProtKB-EC"/>
</dbReference>
<comment type="caution">
    <text evidence="4">The sequence shown here is derived from an EMBL/GenBank/DDBJ whole genome shotgun (WGS) entry which is preliminary data.</text>
</comment>
<dbReference type="InterPro" id="IPR013783">
    <property type="entry name" value="Ig-like_fold"/>
</dbReference>
<dbReference type="GO" id="GO:0005576">
    <property type="term" value="C:extracellular region"/>
    <property type="evidence" value="ECO:0007669"/>
    <property type="project" value="TreeGrafter"/>
</dbReference>
<dbReference type="EC" id="2.7.10.2" evidence="4"/>
<dbReference type="SUPFAM" id="SSF56112">
    <property type="entry name" value="Protein kinase-like (PK-like)"/>
    <property type="match status" value="1"/>
</dbReference>